<dbReference type="OrthoDB" id="433602at2"/>
<evidence type="ECO:0000313" key="1">
    <source>
        <dbReference type="EMBL" id="KKD36052.1"/>
    </source>
</evidence>
<protein>
    <submittedName>
        <fullName evidence="1">TetR family transcriptional regulator</fullName>
    </submittedName>
</protein>
<organism evidence="1 2">
    <name type="scientific">Limnoraphis robusta CS-951</name>
    <dbReference type="NCBI Taxonomy" id="1637645"/>
    <lineage>
        <taxon>Bacteria</taxon>
        <taxon>Bacillati</taxon>
        <taxon>Cyanobacteriota</taxon>
        <taxon>Cyanophyceae</taxon>
        <taxon>Oscillatoriophycideae</taxon>
        <taxon>Oscillatoriales</taxon>
        <taxon>Sirenicapillariaceae</taxon>
        <taxon>Limnoraphis</taxon>
    </lineage>
</organism>
<dbReference type="EMBL" id="LATL02000154">
    <property type="protein sequence ID" value="KKD36052.1"/>
    <property type="molecule type" value="Genomic_DNA"/>
</dbReference>
<dbReference type="AlphaFoldDB" id="A0A0F5YBS4"/>
<dbReference type="Pfam" id="PF11165">
    <property type="entry name" value="DUF2949"/>
    <property type="match status" value="1"/>
</dbReference>
<name>A0A0F5YBS4_9CYAN</name>
<gene>
    <name evidence="1" type="ORF">WN50_21925</name>
</gene>
<dbReference type="PATRIC" id="fig|1637645.4.peg.3116"/>
<evidence type="ECO:0000313" key="2">
    <source>
        <dbReference type="Proteomes" id="UP000033607"/>
    </source>
</evidence>
<dbReference type="InterPro" id="IPR021336">
    <property type="entry name" value="DUF2949"/>
</dbReference>
<sequence length="70" mass="8412">MEHNLHFTEFCRFLQDELAVSHAELTVVIQRRKQASDPLPMLLWQYGFISLSQLQKIFDWLKNKPQFDFS</sequence>
<dbReference type="Proteomes" id="UP000033607">
    <property type="component" value="Unassembled WGS sequence"/>
</dbReference>
<dbReference type="RefSeq" id="WP_046280727.1">
    <property type="nucleotide sequence ID" value="NZ_LATL02000154.1"/>
</dbReference>
<proteinExistence type="predicted"/>
<reference evidence="1 2" key="1">
    <citation type="submission" date="2015-06" db="EMBL/GenBank/DDBJ databases">
        <title>Draft genome assembly of filamentous brackish cyanobacterium Limnoraphis robusta strain CS-951.</title>
        <authorList>
            <person name="Willis A."/>
            <person name="Parks M."/>
            <person name="Burford M.A."/>
        </authorList>
    </citation>
    <scope>NUCLEOTIDE SEQUENCE [LARGE SCALE GENOMIC DNA]</scope>
    <source>
        <strain evidence="1 2">CS-951</strain>
    </source>
</reference>
<accession>A0A0F5YBS4</accession>
<comment type="caution">
    <text evidence="1">The sequence shown here is derived from an EMBL/GenBank/DDBJ whole genome shotgun (WGS) entry which is preliminary data.</text>
</comment>